<protein>
    <submittedName>
        <fullName evidence="1">Uncharacterized protein</fullName>
    </submittedName>
</protein>
<dbReference type="Proteomes" id="UP000233551">
    <property type="component" value="Unassembled WGS sequence"/>
</dbReference>
<organism evidence="1 2">
    <name type="scientific">Punica granatum</name>
    <name type="common">Pomegranate</name>
    <dbReference type="NCBI Taxonomy" id="22663"/>
    <lineage>
        <taxon>Eukaryota</taxon>
        <taxon>Viridiplantae</taxon>
        <taxon>Streptophyta</taxon>
        <taxon>Embryophyta</taxon>
        <taxon>Tracheophyta</taxon>
        <taxon>Spermatophyta</taxon>
        <taxon>Magnoliopsida</taxon>
        <taxon>eudicotyledons</taxon>
        <taxon>Gunneridae</taxon>
        <taxon>Pentapetalae</taxon>
        <taxon>rosids</taxon>
        <taxon>malvids</taxon>
        <taxon>Myrtales</taxon>
        <taxon>Lythraceae</taxon>
        <taxon>Punica</taxon>
    </lineage>
</organism>
<evidence type="ECO:0000313" key="1">
    <source>
        <dbReference type="EMBL" id="PKI79149.1"/>
    </source>
</evidence>
<keyword evidence="2" id="KW-1185">Reference proteome</keyword>
<comment type="caution">
    <text evidence="1">The sequence shown here is derived from an EMBL/GenBank/DDBJ whole genome shotgun (WGS) entry which is preliminary data.</text>
</comment>
<reference evidence="1 2" key="1">
    <citation type="submission" date="2017-11" db="EMBL/GenBank/DDBJ databases">
        <title>De-novo sequencing of pomegranate (Punica granatum L.) genome.</title>
        <authorList>
            <person name="Akparov Z."/>
            <person name="Amiraslanov A."/>
            <person name="Hajiyeva S."/>
            <person name="Abbasov M."/>
            <person name="Kaur K."/>
            <person name="Hamwieh A."/>
            <person name="Solovyev V."/>
            <person name="Salamov A."/>
            <person name="Braich B."/>
            <person name="Kosarev P."/>
            <person name="Mahmoud A."/>
            <person name="Hajiyev E."/>
            <person name="Babayeva S."/>
            <person name="Izzatullayeva V."/>
            <person name="Mammadov A."/>
            <person name="Mammadov A."/>
            <person name="Sharifova S."/>
            <person name="Ojaghi J."/>
            <person name="Eynullazada K."/>
            <person name="Bayramov B."/>
            <person name="Abdulazimova A."/>
            <person name="Shahmuradov I."/>
        </authorList>
    </citation>
    <scope>NUCLEOTIDE SEQUENCE [LARGE SCALE GENOMIC DNA]</scope>
    <source>
        <strain evidence="2">cv. AG2017</strain>
        <tissue evidence="1">Leaf</tissue>
    </source>
</reference>
<gene>
    <name evidence="1" type="ORF">CRG98_000441</name>
</gene>
<sequence>MSKTDVATCQACGLVAESAQWAGFGSSAHQTFIRPAPRNPIHPNHRVSVITAVIETNEGLDPPSLVVRALGDPDPSTEVTGVLCGCRRPRGHQLAAPPPSPLRFFVMGLK</sequence>
<dbReference type="EMBL" id="PGOL01000016">
    <property type="protein sequence ID" value="PKI79149.1"/>
    <property type="molecule type" value="Genomic_DNA"/>
</dbReference>
<proteinExistence type="predicted"/>
<name>A0A2I0LEQ2_PUNGR</name>
<dbReference type="AlphaFoldDB" id="A0A2I0LEQ2"/>
<accession>A0A2I0LEQ2</accession>
<evidence type="ECO:0000313" key="2">
    <source>
        <dbReference type="Proteomes" id="UP000233551"/>
    </source>
</evidence>